<dbReference type="PROSITE" id="PS50893">
    <property type="entry name" value="ABC_TRANSPORTER_2"/>
    <property type="match status" value="1"/>
</dbReference>
<dbReference type="PANTHER" id="PTHR43394:SF1">
    <property type="entry name" value="ATP-BINDING CASSETTE SUB-FAMILY B MEMBER 10, MITOCHONDRIAL"/>
    <property type="match status" value="1"/>
</dbReference>
<evidence type="ECO:0000256" key="3">
    <source>
        <dbReference type="ARBA" id="ARBA00022741"/>
    </source>
</evidence>
<dbReference type="PANTHER" id="PTHR43394">
    <property type="entry name" value="ATP-DEPENDENT PERMEASE MDL1, MITOCHONDRIAL"/>
    <property type="match status" value="1"/>
</dbReference>
<evidence type="ECO:0000256" key="5">
    <source>
        <dbReference type="ARBA" id="ARBA00022989"/>
    </source>
</evidence>
<comment type="subcellular location">
    <subcellularLocation>
        <location evidence="1">Cell membrane</location>
        <topology evidence="1">Multi-pass membrane protein</topology>
    </subcellularLocation>
</comment>
<keyword evidence="2 7" id="KW-0812">Transmembrane</keyword>
<keyword evidence="3" id="KW-0547">Nucleotide-binding</keyword>
<keyword evidence="11" id="KW-1185">Reference proteome</keyword>
<protein>
    <submittedName>
        <fullName evidence="10">ABC transporter ATP-binding protein</fullName>
    </submittedName>
</protein>
<keyword evidence="6 7" id="KW-0472">Membrane</keyword>
<keyword evidence="4 10" id="KW-0067">ATP-binding</keyword>
<dbReference type="SUPFAM" id="SSF90123">
    <property type="entry name" value="ABC transporter transmembrane region"/>
    <property type="match status" value="1"/>
</dbReference>
<evidence type="ECO:0000256" key="6">
    <source>
        <dbReference type="ARBA" id="ARBA00023136"/>
    </source>
</evidence>
<reference evidence="10 11" key="1">
    <citation type="submission" date="2023-04" db="EMBL/GenBank/DDBJ databases">
        <title>Fusibacter bizertensis strain WBS, isolated from littoral bottom sediments of the Arctic seas - biochemical and genomic analysis.</title>
        <authorList>
            <person name="Brioukhanov A.L."/>
        </authorList>
    </citation>
    <scope>NUCLEOTIDE SEQUENCE [LARGE SCALE GENOMIC DNA]</scope>
    <source>
        <strain evidence="10 11">WBS</strain>
    </source>
</reference>
<feature type="domain" description="ABC transporter" evidence="8">
    <location>
        <begin position="457"/>
        <end position="696"/>
    </location>
</feature>
<dbReference type="InterPro" id="IPR027417">
    <property type="entry name" value="P-loop_NTPase"/>
</dbReference>
<dbReference type="CDD" id="cd18544">
    <property type="entry name" value="ABC_6TM_TmrA_like"/>
    <property type="match status" value="1"/>
</dbReference>
<evidence type="ECO:0000313" key="10">
    <source>
        <dbReference type="EMBL" id="MDH8678644.1"/>
    </source>
</evidence>
<feature type="transmembrane region" description="Helical" evidence="7">
    <location>
        <begin position="245"/>
        <end position="267"/>
    </location>
</feature>
<dbReference type="Pfam" id="PF00664">
    <property type="entry name" value="ABC_membrane"/>
    <property type="match status" value="1"/>
</dbReference>
<evidence type="ECO:0000313" key="11">
    <source>
        <dbReference type="Proteomes" id="UP001158045"/>
    </source>
</evidence>
<dbReference type="SUPFAM" id="SSF52540">
    <property type="entry name" value="P-loop containing nucleoside triphosphate hydrolases"/>
    <property type="match status" value="1"/>
</dbReference>
<proteinExistence type="predicted"/>
<dbReference type="PROSITE" id="PS50929">
    <property type="entry name" value="ABC_TM1F"/>
    <property type="match status" value="1"/>
</dbReference>
<feature type="transmembrane region" description="Helical" evidence="7">
    <location>
        <begin position="274"/>
        <end position="292"/>
    </location>
</feature>
<dbReference type="SMART" id="SM00382">
    <property type="entry name" value="AAA"/>
    <property type="match status" value="1"/>
</dbReference>
<evidence type="ECO:0000256" key="4">
    <source>
        <dbReference type="ARBA" id="ARBA00022840"/>
    </source>
</evidence>
<dbReference type="InterPro" id="IPR011527">
    <property type="entry name" value="ABC1_TM_dom"/>
</dbReference>
<dbReference type="EMBL" id="JARYZI010000006">
    <property type="protein sequence ID" value="MDH8678644.1"/>
    <property type="molecule type" value="Genomic_DNA"/>
</dbReference>
<accession>A0ABT6NDZ7</accession>
<evidence type="ECO:0000256" key="7">
    <source>
        <dbReference type="SAM" id="Phobius"/>
    </source>
</evidence>
<gene>
    <name evidence="10" type="ORF">QE109_10825</name>
</gene>
<feature type="transmembrane region" description="Helical" evidence="7">
    <location>
        <begin position="171"/>
        <end position="195"/>
    </location>
</feature>
<dbReference type="InterPro" id="IPR003439">
    <property type="entry name" value="ABC_transporter-like_ATP-bd"/>
</dbReference>
<dbReference type="Gene3D" id="1.20.1560.10">
    <property type="entry name" value="ABC transporter type 1, transmembrane domain"/>
    <property type="match status" value="1"/>
</dbReference>
<dbReference type="RefSeq" id="WP_281094495.1">
    <property type="nucleotide sequence ID" value="NZ_JARYZI010000006.1"/>
</dbReference>
<evidence type="ECO:0000256" key="2">
    <source>
        <dbReference type="ARBA" id="ARBA00022692"/>
    </source>
</evidence>
<sequence>MAETIHQEKEIEKSFDSSIMKRLMHYAKSQWLLLGISIILMLLVTALDLAIPYVTKIAIDEYISPKQQQVYTLKDDPNVSLASDLSASLILPSISEKVLGTYKTTAYEPSVLYTEDGVTYLVKGMSRSKSLETFKLANDGQTATLDGVTYKVKSVTATELDVVKANNKHQILVLTLTLGSLLVISFFCAFGHTYLLNYGSQKIVYNMREELYSHIQNMSLSFFDKNPVGRLVTRVSNDMDNINEMFTNVLVTSIKDFLLLIGTLVVMSIIDFKLTLICFSTMPLVLISASIFRKKARNVQREVKVKLAKINATLAENINGMKIIQIFNKEKDIYEDFDAINTDFLKSTIAETRVYAIFRPTMNLAYSLSLGLLLWFGGGDAIKGAVELGVLVAFITYTQQFFRPIMDLSEKFNILQSSMASAERIFMLLDEKESIVNPTHPVPLANASAGRHFSGEIAFEDVWFSYQANPQTDDDYVLKGVSFKAGVGESIALVGATGSGKTTIISLLNRFYDIQKGRITIDGVDIRDVDKHKLREHIGIVLQDVFLFSGDIKSNIRLYNESITDENIKEIAKYVNADGFISKLPLGYDEPVVERGATLSAGQRQLLSFARALVFDPGILILDEATSNIDTETELLIQDAINKIIKGRTTLIVAHRLSTIQHASKIIVMSKGEIKEMGNHQELLSKRGMYYDLYTLQYSESVYN</sequence>
<name>A0ABT6NDZ7_9FIRM</name>
<dbReference type="CDD" id="cd03254">
    <property type="entry name" value="ABCC_Glucan_exporter_like"/>
    <property type="match status" value="1"/>
</dbReference>
<evidence type="ECO:0000259" key="8">
    <source>
        <dbReference type="PROSITE" id="PS50893"/>
    </source>
</evidence>
<organism evidence="10 11">
    <name type="scientific">Fusibacter bizertensis</name>
    <dbReference type="NCBI Taxonomy" id="1488331"/>
    <lineage>
        <taxon>Bacteria</taxon>
        <taxon>Bacillati</taxon>
        <taxon>Bacillota</taxon>
        <taxon>Clostridia</taxon>
        <taxon>Eubacteriales</taxon>
        <taxon>Eubacteriales Family XII. Incertae Sedis</taxon>
        <taxon>Fusibacter</taxon>
    </lineage>
</organism>
<feature type="domain" description="ABC transmembrane type-1" evidence="9">
    <location>
        <begin position="36"/>
        <end position="417"/>
    </location>
</feature>
<evidence type="ECO:0000259" key="9">
    <source>
        <dbReference type="PROSITE" id="PS50929"/>
    </source>
</evidence>
<feature type="transmembrane region" description="Helical" evidence="7">
    <location>
        <begin position="31"/>
        <end position="54"/>
    </location>
</feature>
<keyword evidence="5 7" id="KW-1133">Transmembrane helix</keyword>
<dbReference type="Gene3D" id="3.40.50.300">
    <property type="entry name" value="P-loop containing nucleotide triphosphate hydrolases"/>
    <property type="match status" value="1"/>
</dbReference>
<comment type="caution">
    <text evidence="10">The sequence shown here is derived from an EMBL/GenBank/DDBJ whole genome shotgun (WGS) entry which is preliminary data.</text>
</comment>
<evidence type="ECO:0000256" key="1">
    <source>
        <dbReference type="ARBA" id="ARBA00004651"/>
    </source>
</evidence>
<dbReference type="Pfam" id="PF00005">
    <property type="entry name" value="ABC_tran"/>
    <property type="match status" value="1"/>
</dbReference>
<dbReference type="PROSITE" id="PS00211">
    <property type="entry name" value="ABC_TRANSPORTER_1"/>
    <property type="match status" value="1"/>
</dbReference>
<dbReference type="InterPro" id="IPR003593">
    <property type="entry name" value="AAA+_ATPase"/>
</dbReference>
<dbReference type="Proteomes" id="UP001158045">
    <property type="component" value="Unassembled WGS sequence"/>
</dbReference>
<dbReference type="InterPro" id="IPR017871">
    <property type="entry name" value="ABC_transporter-like_CS"/>
</dbReference>
<dbReference type="InterPro" id="IPR039421">
    <property type="entry name" value="Type_1_exporter"/>
</dbReference>
<dbReference type="InterPro" id="IPR036640">
    <property type="entry name" value="ABC1_TM_sf"/>
</dbReference>
<dbReference type="GO" id="GO:0005524">
    <property type="term" value="F:ATP binding"/>
    <property type="evidence" value="ECO:0007669"/>
    <property type="project" value="UniProtKB-KW"/>
</dbReference>